<gene>
    <name evidence="4" type="ORF">DI533_09975</name>
</gene>
<dbReference type="Gene3D" id="3.30.1360.120">
    <property type="entry name" value="Probable tRNA modification gtpase trme, domain 1"/>
    <property type="match status" value="1"/>
</dbReference>
<dbReference type="PROSITE" id="PS00482">
    <property type="entry name" value="DIHYDROOROTASE_1"/>
    <property type="match status" value="1"/>
</dbReference>
<dbReference type="InterPro" id="IPR002195">
    <property type="entry name" value="Dihydroorotase_CS"/>
</dbReference>
<feature type="domain" description="Aminomethyltransferase C-terminal" evidence="3">
    <location>
        <begin position="310"/>
        <end position="392"/>
    </location>
</feature>
<dbReference type="PANTHER" id="PTHR43757">
    <property type="entry name" value="AMINOMETHYLTRANSFERASE"/>
    <property type="match status" value="1"/>
</dbReference>
<organism evidence="4 5">
    <name type="scientific">Cereibacter sphaeroides</name>
    <name type="common">Rhodobacter sphaeroides</name>
    <dbReference type="NCBI Taxonomy" id="1063"/>
    <lineage>
        <taxon>Bacteria</taxon>
        <taxon>Pseudomonadati</taxon>
        <taxon>Pseudomonadota</taxon>
        <taxon>Alphaproteobacteria</taxon>
        <taxon>Rhodobacterales</taxon>
        <taxon>Paracoccaceae</taxon>
        <taxon>Cereibacter</taxon>
    </lineage>
</organism>
<dbReference type="Pfam" id="PF08669">
    <property type="entry name" value="GCV_T_C"/>
    <property type="match status" value="1"/>
</dbReference>
<evidence type="ECO:0000313" key="5">
    <source>
        <dbReference type="Proteomes" id="UP000248975"/>
    </source>
</evidence>
<dbReference type="PIRSF" id="PIRSF006487">
    <property type="entry name" value="GcvT"/>
    <property type="match status" value="1"/>
</dbReference>
<dbReference type="SUPFAM" id="SSF101790">
    <property type="entry name" value="Aminomethyltransferase beta-barrel domain"/>
    <property type="match status" value="1"/>
</dbReference>
<evidence type="ECO:0000259" key="2">
    <source>
        <dbReference type="Pfam" id="PF01571"/>
    </source>
</evidence>
<dbReference type="InterPro" id="IPR027266">
    <property type="entry name" value="TrmE/GcvT-like"/>
</dbReference>
<dbReference type="InterPro" id="IPR006222">
    <property type="entry name" value="GCVT_N"/>
</dbReference>
<comment type="caution">
    <text evidence="4">The sequence shown here is derived from an EMBL/GenBank/DDBJ whole genome shotgun (WGS) entry which is preliminary data.</text>
</comment>
<reference evidence="4 5" key="1">
    <citation type="submission" date="2017-08" db="EMBL/GenBank/DDBJ databases">
        <title>Infants hospitalized years apart are colonized by the same room-sourced microbial strains.</title>
        <authorList>
            <person name="Brooks B."/>
            <person name="Olm M.R."/>
            <person name="Firek B.A."/>
            <person name="Baker R."/>
            <person name="Thomas B.C."/>
            <person name="Morowitz M.J."/>
            <person name="Banfield J.F."/>
        </authorList>
    </citation>
    <scope>NUCLEOTIDE SEQUENCE [LARGE SCALE GENOMIC DNA]</scope>
    <source>
        <strain evidence="4">S2_003_000_R2_11</strain>
    </source>
</reference>
<dbReference type="GO" id="GO:0016812">
    <property type="term" value="F:hydrolase activity, acting on carbon-nitrogen (but not peptide) bonds, in cyclic amides"/>
    <property type="evidence" value="ECO:0007669"/>
    <property type="project" value="InterPro"/>
</dbReference>
<feature type="binding site" evidence="1">
    <location>
        <position position="212"/>
    </location>
    <ligand>
        <name>substrate</name>
    </ligand>
</feature>
<name>A0A2W5SG63_CERSP</name>
<dbReference type="Proteomes" id="UP000248975">
    <property type="component" value="Unassembled WGS sequence"/>
</dbReference>
<evidence type="ECO:0000256" key="1">
    <source>
        <dbReference type="PIRSR" id="PIRSR006487-1"/>
    </source>
</evidence>
<protein>
    <submittedName>
        <fullName evidence="4">Glycine cleavage system protein T</fullName>
    </submittedName>
</protein>
<dbReference type="EMBL" id="QFQS01000001">
    <property type="protein sequence ID" value="PZR00827.1"/>
    <property type="molecule type" value="Genomic_DNA"/>
</dbReference>
<accession>A0A2W5SG63</accession>
<dbReference type="InterPro" id="IPR013977">
    <property type="entry name" value="GcvT_C"/>
</dbReference>
<dbReference type="AlphaFoldDB" id="A0A2W5SG63"/>
<dbReference type="SUPFAM" id="SSF103025">
    <property type="entry name" value="Folate-binding domain"/>
    <property type="match status" value="1"/>
</dbReference>
<dbReference type="PANTHER" id="PTHR43757:SF2">
    <property type="entry name" value="AMINOMETHYLTRANSFERASE, MITOCHONDRIAL"/>
    <property type="match status" value="1"/>
</dbReference>
<sequence>MMNAGARHLTPDAHLHFRTPLKQTPFHPRTSALSLLNQWGPWGGYTTVLTYRDEAMEHTAIRNAASVYDLCPMVKYLVTGPEAAEYLNRLTVRNAGKLTPGGVHYTIWCDDDGKILDDGTLFRYGPEEYLICCQERHLPWLEDSAQGFDVTVREVTEDIAALSLQGPTSASVLKAAGFDVSALKPFRMATFPFGTGEIRISRTGFTGDLGYELWASPEQALPLWDHLFKAGELYGITPIGTHALDLARIEAGFIITNMDFIPADQALREDRARSPFELSLDWMIDWEKGHFTGRRALLAEKEKKSSKWALVGLDIEGNIPVDGSLIYHNGKTEVGFITAAAWSPATKRNIAIAQVRRPYDVKGNLFVEVYALRELQYAKLMLQAQVTERPFFAPPRRRATPPADF</sequence>
<dbReference type="Pfam" id="PF01571">
    <property type="entry name" value="GCV_T"/>
    <property type="match status" value="1"/>
</dbReference>
<dbReference type="InterPro" id="IPR028896">
    <property type="entry name" value="GcvT/YgfZ/DmdA"/>
</dbReference>
<evidence type="ECO:0000313" key="4">
    <source>
        <dbReference type="EMBL" id="PZR00827.1"/>
    </source>
</evidence>
<evidence type="ECO:0000259" key="3">
    <source>
        <dbReference type="Pfam" id="PF08669"/>
    </source>
</evidence>
<proteinExistence type="predicted"/>
<dbReference type="InterPro" id="IPR029043">
    <property type="entry name" value="GcvT/YgfZ_C"/>
</dbReference>
<feature type="domain" description="GCVT N-terminal" evidence="2">
    <location>
        <begin position="39"/>
        <end position="288"/>
    </location>
</feature>